<dbReference type="AlphaFoldDB" id="A0A7C9THS5"/>
<evidence type="ECO:0000256" key="1">
    <source>
        <dbReference type="SAM" id="SignalP"/>
    </source>
</evidence>
<evidence type="ECO:0000313" key="3">
    <source>
        <dbReference type="Proteomes" id="UP000484255"/>
    </source>
</evidence>
<dbReference type="RefSeq" id="WP_163455577.1">
    <property type="nucleotide sequence ID" value="NZ_JAAGOH010000001.1"/>
</dbReference>
<organism evidence="2 3">
    <name type="scientific">Ideonella livida</name>
    <dbReference type="NCBI Taxonomy" id="2707176"/>
    <lineage>
        <taxon>Bacteria</taxon>
        <taxon>Pseudomonadati</taxon>
        <taxon>Pseudomonadota</taxon>
        <taxon>Betaproteobacteria</taxon>
        <taxon>Burkholderiales</taxon>
        <taxon>Sphaerotilaceae</taxon>
        <taxon>Ideonella</taxon>
    </lineage>
</organism>
<comment type="caution">
    <text evidence="2">The sequence shown here is derived from an EMBL/GenBank/DDBJ whole genome shotgun (WGS) entry which is preliminary data.</text>
</comment>
<sequence>MNRITSSAILASLSVCLQGVAAQDLTLFKYAERGHVGDLVVLNEEAVGTPVVPIAISLRSGNQRTRHMCEFRAVELTGGRIQSASETAVVMQVVDSDLKPVKGEVFQATFTRAGAILSGKPNSYCGASAVFSGRWIREDVPEDAK</sequence>
<gene>
    <name evidence="2" type="ORF">G3A44_00785</name>
</gene>
<dbReference type="Proteomes" id="UP000484255">
    <property type="component" value="Unassembled WGS sequence"/>
</dbReference>
<reference evidence="2 3" key="1">
    <citation type="submission" date="2020-02" db="EMBL/GenBank/DDBJ databases">
        <title>Ideonella bacterium strain TBM-1.</title>
        <authorList>
            <person name="Chen W.-M."/>
        </authorList>
    </citation>
    <scope>NUCLEOTIDE SEQUENCE [LARGE SCALE GENOMIC DNA]</scope>
    <source>
        <strain evidence="2 3">TBM-1</strain>
    </source>
</reference>
<evidence type="ECO:0000313" key="2">
    <source>
        <dbReference type="EMBL" id="NDY89723.1"/>
    </source>
</evidence>
<feature type="chain" id="PRO_5029005850" evidence="1">
    <location>
        <begin position="22"/>
        <end position="145"/>
    </location>
</feature>
<proteinExistence type="predicted"/>
<accession>A0A7C9THS5</accession>
<feature type="signal peptide" evidence="1">
    <location>
        <begin position="1"/>
        <end position="21"/>
    </location>
</feature>
<protein>
    <submittedName>
        <fullName evidence="2">Uncharacterized protein</fullName>
    </submittedName>
</protein>
<name>A0A7C9THS5_9BURK</name>
<keyword evidence="1" id="KW-0732">Signal</keyword>
<keyword evidence="3" id="KW-1185">Reference proteome</keyword>
<dbReference type="EMBL" id="JAAGOH010000001">
    <property type="protein sequence ID" value="NDY89723.1"/>
    <property type="molecule type" value="Genomic_DNA"/>
</dbReference>